<evidence type="ECO:0000259" key="1">
    <source>
        <dbReference type="Pfam" id="PF00085"/>
    </source>
</evidence>
<accession>A0A8H3HVZ3</accession>
<sequence>MSGEVIRVATKDKYDRLLAENRDKLVVVCFYDIDLVDHEDANSIADFFYDELADEYRDVVFIRITAQVIANIINPSEVEQFPTFKFIKEGLLENGQAPQIVRPRQEQLADAVAKYK</sequence>
<dbReference type="Gene3D" id="3.40.30.10">
    <property type="entry name" value="Glutaredoxin"/>
    <property type="match status" value="1"/>
</dbReference>
<name>A0A8H3HVZ3_9AGAM</name>
<dbReference type="Proteomes" id="UP000663827">
    <property type="component" value="Unassembled WGS sequence"/>
</dbReference>
<evidence type="ECO:0000313" key="3">
    <source>
        <dbReference type="Proteomes" id="UP000663827"/>
    </source>
</evidence>
<dbReference type="AlphaFoldDB" id="A0A8H3HVZ3"/>
<dbReference type="SUPFAM" id="SSF52833">
    <property type="entry name" value="Thioredoxin-like"/>
    <property type="match status" value="1"/>
</dbReference>
<dbReference type="InterPro" id="IPR013766">
    <property type="entry name" value="Thioredoxin_domain"/>
</dbReference>
<dbReference type="Pfam" id="PF00085">
    <property type="entry name" value="Thioredoxin"/>
    <property type="match status" value="1"/>
</dbReference>
<gene>
    <name evidence="2" type="ORF">RDB_LOCUS53516</name>
</gene>
<dbReference type="EMBL" id="CAJNJQ010001069">
    <property type="protein sequence ID" value="CAE7117632.1"/>
    <property type="molecule type" value="Genomic_DNA"/>
</dbReference>
<protein>
    <recommendedName>
        <fullName evidence="1">Thioredoxin domain-containing protein</fullName>
    </recommendedName>
</protein>
<evidence type="ECO:0000313" key="2">
    <source>
        <dbReference type="EMBL" id="CAE7117632.1"/>
    </source>
</evidence>
<dbReference type="InterPro" id="IPR036249">
    <property type="entry name" value="Thioredoxin-like_sf"/>
</dbReference>
<feature type="domain" description="Thioredoxin" evidence="1">
    <location>
        <begin position="8"/>
        <end position="109"/>
    </location>
</feature>
<organism evidence="2 3">
    <name type="scientific">Rhizoctonia solani</name>
    <dbReference type="NCBI Taxonomy" id="456999"/>
    <lineage>
        <taxon>Eukaryota</taxon>
        <taxon>Fungi</taxon>
        <taxon>Dikarya</taxon>
        <taxon>Basidiomycota</taxon>
        <taxon>Agaricomycotina</taxon>
        <taxon>Agaricomycetes</taxon>
        <taxon>Cantharellales</taxon>
        <taxon>Ceratobasidiaceae</taxon>
        <taxon>Rhizoctonia</taxon>
    </lineage>
</organism>
<reference evidence="2" key="1">
    <citation type="submission" date="2021-01" db="EMBL/GenBank/DDBJ databases">
        <authorList>
            <person name="Kaushik A."/>
        </authorList>
    </citation>
    <scope>NUCLEOTIDE SEQUENCE</scope>
    <source>
        <strain evidence="2">AG5</strain>
    </source>
</reference>
<proteinExistence type="predicted"/>
<comment type="caution">
    <text evidence="2">The sequence shown here is derived from an EMBL/GenBank/DDBJ whole genome shotgun (WGS) entry which is preliminary data.</text>
</comment>